<accession>A0AAV2EQP7</accession>
<evidence type="ECO:0000313" key="2">
    <source>
        <dbReference type="Proteomes" id="UP001497516"/>
    </source>
</evidence>
<gene>
    <name evidence="1" type="ORF">LTRI10_LOCUS29010</name>
</gene>
<dbReference type="InterPro" id="IPR053293">
    <property type="entry name" value="OCM_Kinase"/>
</dbReference>
<dbReference type="PANTHER" id="PTHR47209:SF1">
    <property type="entry name" value="OS06G0639500 PROTEIN"/>
    <property type="match status" value="1"/>
</dbReference>
<dbReference type="EMBL" id="OZ034818">
    <property type="protein sequence ID" value="CAL1388062.1"/>
    <property type="molecule type" value="Genomic_DNA"/>
</dbReference>
<dbReference type="InterPro" id="IPR011009">
    <property type="entry name" value="Kinase-like_dom_sf"/>
</dbReference>
<proteinExistence type="predicted"/>
<reference evidence="1 2" key="1">
    <citation type="submission" date="2024-04" db="EMBL/GenBank/DDBJ databases">
        <authorList>
            <person name="Fracassetti M."/>
        </authorList>
    </citation>
    <scope>NUCLEOTIDE SEQUENCE [LARGE SCALE GENOMIC DNA]</scope>
</reference>
<keyword evidence="2" id="KW-1185">Reference proteome</keyword>
<name>A0AAV2EQP7_9ROSI</name>
<dbReference type="AlphaFoldDB" id="A0AAV2EQP7"/>
<organism evidence="1 2">
    <name type="scientific">Linum trigynum</name>
    <dbReference type="NCBI Taxonomy" id="586398"/>
    <lineage>
        <taxon>Eukaryota</taxon>
        <taxon>Viridiplantae</taxon>
        <taxon>Streptophyta</taxon>
        <taxon>Embryophyta</taxon>
        <taxon>Tracheophyta</taxon>
        <taxon>Spermatophyta</taxon>
        <taxon>Magnoliopsida</taxon>
        <taxon>eudicotyledons</taxon>
        <taxon>Gunneridae</taxon>
        <taxon>Pentapetalae</taxon>
        <taxon>rosids</taxon>
        <taxon>fabids</taxon>
        <taxon>Malpighiales</taxon>
        <taxon>Linaceae</taxon>
        <taxon>Linum</taxon>
    </lineage>
</organism>
<evidence type="ECO:0000313" key="1">
    <source>
        <dbReference type="EMBL" id="CAL1388062.1"/>
    </source>
</evidence>
<sequence length="93" mass="11025">MLTGVQPWCGRSVEEIYDLVVKKHKKPTIPEGLPPPVENILHGCFEYDFKHRPLMTDILYVFRSSRNAVHGDDGDRTGEHYDFKRIIKWYWLH</sequence>
<dbReference type="PANTHER" id="PTHR47209">
    <property type="entry name" value="OS06G0639500 PROTEIN"/>
    <property type="match status" value="1"/>
</dbReference>
<dbReference type="Gene3D" id="1.10.510.10">
    <property type="entry name" value="Transferase(Phosphotransferase) domain 1"/>
    <property type="match status" value="1"/>
</dbReference>
<dbReference type="Proteomes" id="UP001497516">
    <property type="component" value="Chromosome 5"/>
</dbReference>
<dbReference type="SUPFAM" id="SSF56112">
    <property type="entry name" value="Protein kinase-like (PK-like)"/>
    <property type="match status" value="1"/>
</dbReference>
<protein>
    <recommendedName>
        <fullName evidence="3">Serine-threonine/tyrosine-protein kinase catalytic domain-containing protein</fullName>
    </recommendedName>
</protein>
<evidence type="ECO:0008006" key="3">
    <source>
        <dbReference type="Google" id="ProtNLM"/>
    </source>
</evidence>